<dbReference type="Gene3D" id="1.10.10.60">
    <property type="entry name" value="Homeodomain-like"/>
    <property type="match status" value="3"/>
</dbReference>
<dbReference type="SUPFAM" id="SSF46689">
    <property type="entry name" value="Homeodomain-like"/>
    <property type="match status" value="2"/>
</dbReference>
<evidence type="ECO:0000256" key="1">
    <source>
        <dbReference type="SAM" id="MobiDB-lite"/>
    </source>
</evidence>
<evidence type="ECO:0000259" key="3">
    <source>
        <dbReference type="PROSITE" id="PS51294"/>
    </source>
</evidence>
<keyword evidence="5" id="KW-1185">Reference proteome</keyword>
<proteinExistence type="predicted"/>
<dbReference type="CDD" id="cd00167">
    <property type="entry name" value="SANT"/>
    <property type="match status" value="3"/>
</dbReference>
<feature type="domain" description="Myb-like" evidence="2">
    <location>
        <begin position="124"/>
        <end position="175"/>
    </location>
</feature>
<dbReference type="InterPro" id="IPR001005">
    <property type="entry name" value="SANT/Myb"/>
</dbReference>
<feature type="domain" description="HTH myb-type" evidence="3">
    <location>
        <begin position="73"/>
        <end position="127"/>
    </location>
</feature>
<gene>
    <name evidence="4" type="ORF">VKT23_004892</name>
</gene>
<comment type="caution">
    <text evidence="4">The sequence shown here is derived from an EMBL/GenBank/DDBJ whole genome shotgun (WGS) entry which is preliminary data.</text>
</comment>
<feature type="region of interest" description="Disordered" evidence="1">
    <location>
        <begin position="179"/>
        <end position="217"/>
    </location>
</feature>
<dbReference type="EMBL" id="JBANRG010000005">
    <property type="protein sequence ID" value="KAK7466172.1"/>
    <property type="molecule type" value="Genomic_DNA"/>
</dbReference>
<dbReference type="Pfam" id="PF13921">
    <property type="entry name" value="Myb_DNA-bind_6"/>
    <property type="match status" value="2"/>
</dbReference>
<organism evidence="4 5">
    <name type="scientific">Marasmiellus scandens</name>
    <dbReference type="NCBI Taxonomy" id="2682957"/>
    <lineage>
        <taxon>Eukaryota</taxon>
        <taxon>Fungi</taxon>
        <taxon>Dikarya</taxon>
        <taxon>Basidiomycota</taxon>
        <taxon>Agaricomycotina</taxon>
        <taxon>Agaricomycetes</taxon>
        <taxon>Agaricomycetidae</taxon>
        <taxon>Agaricales</taxon>
        <taxon>Marasmiineae</taxon>
        <taxon>Omphalotaceae</taxon>
        <taxon>Marasmiellus</taxon>
    </lineage>
</organism>
<dbReference type="SMART" id="SM00717">
    <property type="entry name" value="SANT"/>
    <property type="match status" value="3"/>
</dbReference>
<dbReference type="PANTHER" id="PTHR45614:SF199">
    <property type="entry name" value="MYB-LIKE TRANSCRIPTION FACTOR (EUROFUNG)-RELATED"/>
    <property type="match status" value="1"/>
</dbReference>
<feature type="domain" description="Myb-like" evidence="2">
    <location>
        <begin position="6"/>
        <end position="72"/>
    </location>
</feature>
<feature type="domain" description="HTH myb-type" evidence="3">
    <location>
        <begin position="129"/>
        <end position="179"/>
    </location>
</feature>
<protein>
    <submittedName>
        <fullName evidence="4">Uncharacterized protein</fullName>
    </submittedName>
</protein>
<dbReference type="PROSITE" id="PS51294">
    <property type="entry name" value="HTH_MYB"/>
    <property type="match status" value="2"/>
</dbReference>
<sequence>MLYRERRSWTAQEDQLLRRDRYVYLQLYSRALSLTCDAEDPANPNPSKWHAISKHVPNRTNKDCRKRWFAKMASDVVKGGWSPEEDDRLVKAIEKYGTRWSMVASVVQTRNSDQCAKRWTDTLNPTIDRTSWTPEADAILIKAVQEHGKFWTKIVKTYFPGRTGLSAKNRYNSITRFSTDSRVGRRQTSSTPVSLRADHRCGSVSSSSASASPVTPSATVAGVSRSALLTPPDLSLDSNPWPSYSSSSGKTEHFTYEELISALLPLHHEQEELLLHQSSDIHHDLHIGHPSRGTPSGYDGDENVPNSFFEPFALGPASSHGSFGGLARPTVDDLRNSRNATIRPFSGDCPIASDVYMLNHRESRQNIHTVQNPQMLSPLSPMPNPLIDSSLCTATHRLVDQPSSYYKSDMHGQLWNGQIFGAHPHSNWLPC</sequence>
<evidence type="ECO:0000313" key="5">
    <source>
        <dbReference type="Proteomes" id="UP001498398"/>
    </source>
</evidence>
<dbReference type="InterPro" id="IPR017930">
    <property type="entry name" value="Myb_dom"/>
</dbReference>
<accession>A0ABR1JW43</accession>
<name>A0ABR1JW43_9AGAR</name>
<evidence type="ECO:0000259" key="2">
    <source>
        <dbReference type="PROSITE" id="PS50090"/>
    </source>
</evidence>
<reference evidence="4 5" key="1">
    <citation type="submission" date="2024-01" db="EMBL/GenBank/DDBJ databases">
        <title>A draft genome for the cacao thread blight pathogen Marasmiellus scandens.</title>
        <authorList>
            <person name="Baruah I.K."/>
            <person name="Leung J."/>
            <person name="Bukari Y."/>
            <person name="Amoako-Attah I."/>
            <person name="Meinhardt L.W."/>
            <person name="Bailey B.A."/>
            <person name="Cohen S.P."/>
        </authorList>
    </citation>
    <scope>NUCLEOTIDE SEQUENCE [LARGE SCALE GENOMIC DNA]</scope>
    <source>
        <strain evidence="4 5">GH-19</strain>
    </source>
</reference>
<evidence type="ECO:0000313" key="4">
    <source>
        <dbReference type="EMBL" id="KAK7466172.1"/>
    </source>
</evidence>
<dbReference type="PANTHER" id="PTHR45614">
    <property type="entry name" value="MYB PROTEIN-RELATED"/>
    <property type="match status" value="1"/>
</dbReference>
<dbReference type="InterPro" id="IPR050560">
    <property type="entry name" value="MYB_TF"/>
</dbReference>
<feature type="compositionally biased region" description="Low complexity" evidence="1">
    <location>
        <begin position="203"/>
        <end position="217"/>
    </location>
</feature>
<feature type="compositionally biased region" description="Polar residues" evidence="1">
    <location>
        <begin position="179"/>
        <end position="193"/>
    </location>
</feature>
<dbReference type="Proteomes" id="UP001498398">
    <property type="component" value="Unassembled WGS sequence"/>
</dbReference>
<dbReference type="InterPro" id="IPR009057">
    <property type="entry name" value="Homeodomain-like_sf"/>
</dbReference>
<dbReference type="PROSITE" id="PS50090">
    <property type="entry name" value="MYB_LIKE"/>
    <property type="match status" value="3"/>
</dbReference>
<feature type="domain" description="Myb-like" evidence="2">
    <location>
        <begin position="73"/>
        <end position="123"/>
    </location>
</feature>